<proteinExistence type="predicted"/>
<keyword evidence="2" id="KW-1185">Reference proteome</keyword>
<organism evidence="1 2">
    <name type="scientific">Adineta ricciae</name>
    <name type="common">Rotifer</name>
    <dbReference type="NCBI Taxonomy" id="249248"/>
    <lineage>
        <taxon>Eukaryota</taxon>
        <taxon>Metazoa</taxon>
        <taxon>Spiralia</taxon>
        <taxon>Gnathifera</taxon>
        <taxon>Rotifera</taxon>
        <taxon>Eurotatoria</taxon>
        <taxon>Bdelloidea</taxon>
        <taxon>Adinetida</taxon>
        <taxon>Adinetidae</taxon>
        <taxon>Adineta</taxon>
    </lineage>
</organism>
<sequence>MSNESNRFIDEEIERIFNGQTEITKEKLKQTLEEFRNGFNSLGGGHTVTHRAAPLHNELKQKMNQFLESELDKITSNTISKEHAKSILSVLRTQVKDQCHAQTDNYIQTSIKDEMKKLNVHEVNASQAHDLLRTICHRMKPSHGGTPAVLDDSVKNDFLNDFKSKHGSNKIGADEVWEMVKDFDKKQHDKMGCCEKNSQWDSQREKKWDEIFHEQYKELFGEKNNSKVNEQQLEELAKKLKEKFQQECPQHPSKRFCQH</sequence>
<reference evidence="1" key="1">
    <citation type="submission" date="2021-02" db="EMBL/GenBank/DDBJ databases">
        <authorList>
            <person name="Nowell W R."/>
        </authorList>
    </citation>
    <scope>NUCLEOTIDE SEQUENCE</scope>
</reference>
<comment type="caution">
    <text evidence="1">The sequence shown here is derived from an EMBL/GenBank/DDBJ whole genome shotgun (WGS) entry which is preliminary data.</text>
</comment>
<dbReference type="AlphaFoldDB" id="A0A814Z185"/>
<evidence type="ECO:0000313" key="2">
    <source>
        <dbReference type="Proteomes" id="UP000663828"/>
    </source>
</evidence>
<gene>
    <name evidence="1" type="ORF">XAT740_LOCUS25559</name>
</gene>
<evidence type="ECO:0000313" key="1">
    <source>
        <dbReference type="EMBL" id="CAF1237503.1"/>
    </source>
</evidence>
<accession>A0A814Z185</accession>
<dbReference type="Proteomes" id="UP000663828">
    <property type="component" value="Unassembled WGS sequence"/>
</dbReference>
<name>A0A814Z185_ADIRI</name>
<protein>
    <submittedName>
        <fullName evidence="1">Uncharacterized protein</fullName>
    </submittedName>
</protein>
<dbReference type="EMBL" id="CAJNOR010002032">
    <property type="protein sequence ID" value="CAF1237503.1"/>
    <property type="molecule type" value="Genomic_DNA"/>
</dbReference>